<dbReference type="InterPro" id="IPR023997">
    <property type="entry name" value="TonB-dep_OMP_SusC/RagA_CS"/>
</dbReference>
<dbReference type="NCBIfam" id="TIGR04056">
    <property type="entry name" value="OMP_RagA_SusC"/>
    <property type="match status" value="1"/>
</dbReference>
<evidence type="ECO:0000259" key="2">
    <source>
        <dbReference type="Pfam" id="PF07715"/>
    </source>
</evidence>
<dbReference type="SUPFAM" id="SSF56935">
    <property type="entry name" value="Porins"/>
    <property type="match status" value="1"/>
</dbReference>
<keyword evidence="4" id="KW-1185">Reference proteome</keyword>
<comment type="caution">
    <text evidence="3">The sequence shown here is derived from an EMBL/GenBank/DDBJ whole genome shotgun (WGS) entry which is preliminary data.</text>
</comment>
<dbReference type="Pfam" id="PF07715">
    <property type="entry name" value="Plug"/>
    <property type="match status" value="1"/>
</dbReference>
<dbReference type="Pfam" id="PF13715">
    <property type="entry name" value="CarbopepD_reg_2"/>
    <property type="match status" value="1"/>
</dbReference>
<evidence type="ECO:0000313" key="3">
    <source>
        <dbReference type="EMBL" id="TCC98581.1"/>
    </source>
</evidence>
<proteinExistence type="predicted"/>
<dbReference type="Gene3D" id="2.170.130.10">
    <property type="entry name" value="TonB-dependent receptor, plug domain"/>
    <property type="match status" value="1"/>
</dbReference>
<gene>
    <name evidence="3" type="ORF">EZ444_04710</name>
</gene>
<dbReference type="SUPFAM" id="SSF49464">
    <property type="entry name" value="Carboxypeptidase regulatory domain-like"/>
    <property type="match status" value="1"/>
</dbReference>
<dbReference type="InterPro" id="IPR008969">
    <property type="entry name" value="CarboxyPept-like_regulatory"/>
</dbReference>
<dbReference type="Proteomes" id="UP000291117">
    <property type="component" value="Unassembled WGS sequence"/>
</dbReference>
<dbReference type="OrthoDB" id="721000at2"/>
<feature type="signal peptide" evidence="1">
    <location>
        <begin position="1"/>
        <end position="40"/>
    </location>
</feature>
<organism evidence="3 4">
    <name type="scientific">Pedobacter hiemivivus</name>
    <dbReference type="NCBI Taxonomy" id="2530454"/>
    <lineage>
        <taxon>Bacteria</taxon>
        <taxon>Pseudomonadati</taxon>
        <taxon>Bacteroidota</taxon>
        <taxon>Sphingobacteriia</taxon>
        <taxon>Sphingobacteriales</taxon>
        <taxon>Sphingobacteriaceae</taxon>
        <taxon>Pedobacter</taxon>
    </lineage>
</organism>
<feature type="domain" description="TonB-dependent receptor plug" evidence="2">
    <location>
        <begin position="140"/>
        <end position="247"/>
    </location>
</feature>
<dbReference type="FunFam" id="2.170.130.10:FF:000003">
    <property type="entry name" value="SusC/RagA family TonB-linked outer membrane protein"/>
    <property type="match status" value="1"/>
</dbReference>
<reference evidence="3 4" key="1">
    <citation type="submission" date="2019-02" db="EMBL/GenBank/DDBJ databases">
        <title>Pedobacter sp. RP-3-8 sp. nov., isolated from Arctic soil.</title>
        <authorList>
            <person name="Dahal R.H."/>
        </authorList>
    </citation>
    <scope>NUCLEOTIDE SEQUENCE [LARGE SCALE GENOMIC DNA]</scope>
    <source>
        <strain evidence="3 4">RP-3-8</strain>
    </source>
</reference>
<dbReference type="AlphaFoldDB" id="A0A4R0NDV4"/>
<feature type="chain" id="PRO_5020321554" evidence="1">
    <location>
        <begin position="41"/>
        <end position="1091"/>
    </location>
</feature>
<dbReference type="NCBIfam" id="TIGR04057">
    <property type="entry name" value="SusC_RagA_signa"/>
    <property type="match status" value="1"/>
</dbReference>
<sequence length="1091" mass="121763">MKHFYWFYRCFLVPKKLSCLHILSCLIIFLTIFNTSEAFAQTGSKKTITGKVTDATGLPLPGVVVATISGPKHGTQTDNNGRFIIDVDPGIILRFSYVGYIEQRVTVGANTNVIDIKLLENSIQADEVVITAMGQKQRKEAIVGAVSTVRPGDLKVPSSNLTGAMAGKISGVIAFQPSGQPGQDNSNFFIRGVTTFGYRRDPLILIDNVEMTSSDLARLQVDDIESFSILKDASATALYGARGGNGVILVKTKEGKPGKVQINFRLEGSASEAVKSLEIADPITYMKLYNEALTTRNSPGALYTPNKIMNTQASINGAPGSNPYVYPAVNWMDMLFKKRTSTERANLNVSGGGGVARYYIAGSYSNDNGILRTDIRNNNNNNVSFKNYQLRSNINIDLTSSTELVVRLSGNFNEYTGPMTNDPSFATDLYNIATHTSPVDFPAYYEPDAANAGVQHILFGNNTSATVLPDGTTPPSSSTDVKNINPYAALLRGNRRFSESRMLAQLEVNQKLDFLTKGLNFKGIFSTNRYARFESQLAYAPYFYNVQSYDKASNQYTLNWINNKPDQAREYLNYYAGKSTLNTFLYLQGVLDYSADLNENHNVSAALIGTQQQQLNANADNLFNSLPFRNLGLSGRATYAYKSRYFLEFNFGYNGSERFSENHRFGFFPTIGASWIVSGEKFYGNLANVIDRMKLRASYGLVGNDAISDRRFFYLSDVNLNGGNSASFGTNLDYSHNGVKINNYENRDVTWEVSKQINLGLELTLLKNIRFTTEVYKNYKSDILQERKDIPTSMGLESGISANIGKVESQGIEFSLDGKQNFSKDFWIASMANFTFAKNKYTQYEEPDFDEKYRLHNGVSLNRNYGYIAERLFVDDNEARNSPKQIFSNNGIAPMGGDIKYRDLNGDGIIDGKDQTWFGNPSVPEIVYGFGMSTGYKNFDFNVFFQGQTGVSFVIDPGRTSPFIKSPDSWLPGNTQVIQQFADDHWSEDNQNLYALYPRLGINGAVIENNRQNSSWWLRDGSFLRMKSMEIGYTLPRTLLSKIKVKNLRVYFSGLNLITWSPFTMWDPEIGGNGFSYPLQKVYNVGINISL</sequence>
<dbReference type="InterPro" id="IPR023996">
    <property type="entry name" value="TonB-dep_OMP_SusC/RagA"/>
</dbReference>
<accession>A0A4R0NDV4</accession>
<evidence type="ECO:0000313" key="4">
    <source>
        <dbReference type="Proteomes" id="UP000291117"/>
    </source>
</evidence>
<dbReference type="EMBL" id="SJSM01000002">
    <property type="protein sequence ID" value="TCC98581.1"/>
    <property type="molecule type" value="Genomic_DNA"/>
</dbReference>
<name>A0A4R0NDV4_9SPHI</name>
<keyword evidence="1" id="KW-0732">Signal</keyword>
<evidence type="ECO:0000256" key="1">
    <source>
        <dbReference type="SAM" id="SignalP"/>
    </source>
</evidence>
<dbReference type="InterPro" id="IPR037066">
    <property type="entry name" value="Plug_dom_sf"/>
</dbReference>
<dbReference type="Gene3D" id="2.60.40.1120">
    <property type="entry name" value="Carboxypeptidase-like, regulatory domain"/>
    <property type="match status" value="1"/>
</dbReference>
<dbReference type="InterPro" id="IPR012910">
    <property type="entry name" value="Plug_dom"/>
</dbReference>
<keyword evidence="3" id="KW-0675">Receptor</keyword>
<protein>
    <submittedName>
        <fullName evidence="3">TonB-dependent receptor</fullName>
    </submittedName>
</protein>